<keyword evidence="3" id="KW-0378">Hydrolase</keyword>
<feature type="signal peptide" evidence="1">
    <location>
        <begin position="1"/>
        <end position="26"/>
    </location>
</feature>
<dbReference type="Pfam" id="PF25183">
    <property type="entry name" value="OMP_b-brl_4"/>
    <property type="match status" value="1"/>
</dbReference>
<dbReference type="Proteomes" id="UP000269669">
    <property type="component" value="Unassembled WGS sequence"/>
</dbReference>
<accession>A0A428MKX5</accession>
<keyword evidence="1" id="KW-0732">Signal</keyword>
<dbReference type="InterPro" id="IPR057601">
    <property type="entry name" value="Oar-like_b-barrel"/>
</dbReference>
<dbReference type="SUPFAM" id="SSF49464">
    <property type="entry name" value="Carboxypeptidase regulatory domain-like"/>
    <property type="match status" value="1"/>
</dbReference>
<proteinExistence type="predicted"/>
<name>A0A428MKX5_9BACT</name>
<keyword evidence="3" id="KW-0645">Protease</keyword>
<dbReference type="GO" id="GO:0004180">
    <property type="term" value="F:carboxypeptidase activity"/>
    <property type="evidence" value="ECO:0007669"/>
    <property type="project" value="UniProtKB-KW"/>
</dbReference>
<sequence length="1186" mass="126487">MKRSPSWSLLTALITALLLGTLSAYAQKLTGTISGAVTDTSGAGVAGAVITATNTATGKTFNATTDAQGNYTVAELPDAVYDVSISAGNFKEFRVKSAIVHVATTTTVDAQLQVGSVSETVTVQANALQVQTDSASLGVVVDGTQVRELPLNGRNFVQLTQLQPGVSAANGFQNTGKGLNGGVDMSVNGNPTTNNLFLVDGVNNNDVGSNRTILIYPSNEAIAEFKMLLNSYGPEYGQASGSVISIITRGGTNTFHGSAFYNGRNDALNTYTFFSAPNAGKGLPLDGKDKQRRNDWGYSIGGPVLKDKLFFFWSQEWNHEIKGRQVSACVPTAAERAGDFSVLGCNTSGLPNFSAVPAGKLAGPSKLAAVDPSAATMMQMLPLPTTPNGALNSNGQNWSASLPTALNWRQENVRGDFDLNHTNHIMGRYTQDSWENPAFNAGYWGDTVYPALNSNWAQPSKSITTHWTSTIRNTLVNDAAFNYSNNRISITPGGTNPGLLTQVTAAVPTLYPASLKHSALGVPQVNFGSYGGNTSLQAPWQNQLDIYTFRDDVSWVKGQHNFKFGAFFGFNGKNEDVNSSTGERPSVGGSIATTAGGIDTNDTLANLELTGNVFNINETSTNVRAQLRWRDYEFYAGDTWRVSPKVTFTYGVRYSLLLQPFQPDDQITSFQPQLYNPSAPSSDACNGLWVAPGKDPCGAANSQFGTNFSHGTPGPNRSLINNGHNHFAPRLGVAYDVFGEGKTVVRAGVGQFFQRERVSRYTLVANAPFALTTNNYARTLGGATPASLSGTASPSGGEDPNANLPNSWQWNLAVEHQMAKNTIFQAAYVGNRGIHLTNSYDVNSIAPNNWMAATFANSNAVNLLRPFPAGGNNSTLTYWAHGGYSNYNGLQLSLNSHISSILQLGAAYTWSHALTNVVTDDSGGGIGNQSLTYYTNPRLDYGTSNVNRPNMFVANAIWFLPKLQGSNAMMRGVLGGWELATILTSQNGNNFTIFQGAHENNLGINPATGKTYTSQLNQSGALVQTGFTSPQRPLLTGQSPVANRHTNTIINPGAFTLIGYALGTLPSNMAQRGVVGGPNFNNTDMSLDKNWPLFHEKATIKFSLDFFNLFNHPNFNPASLSQGSPVSAVNCGGPIGTNASTGHSLYAPCSATNNIVSAQDLQTGFGTSSGLIGNARQIQYGLHVNF</sequence>
<dbReference type="Gene3D" id="2.60.40.1120">
    <property type="entry name" value="Carboxypeptidase-like, regulatory domain"/>
    <property type="match status" value="1"/>
</dbReference>
<protein>
    <submittedName>
        <fullName evidence="3">Carboxypeptidase family protein</fullName>
    </submittedName>
</protein>
<keyword evidence="4" id="KW-1185">Reference proteome</keyword>
<evidence type="ECO:0000256" key="1">
    <source>
        <dbReference type="SAM" id="SignalP"/>
    </source>
</evidence>
<dbReference type="OrthoDB" id="97893at2"/>
<feature type="domain" description="TonB-dependent transporter Oar-like beta-barrel" evidence="2">
    <location>
        <begin position="247"/>
        <end position="1123"/>
    </location>
</feature>
<feature type="chain" id="PRO_5019578254" evidence="1">
    <location>
        <begin position="27"/>
        <end position="1186"/>
    </location>
</feature>
<dbReference type="EMBL" id="RSDW01000001">
    <property type="protein sequence ID" value="RSL17363.1"/>
    <property type="molecule type" value="Genomic_DNA"/>
</dbReference>
<evidence type="ECO:0000313" key="4">
    <source>
        <dbReference type="Proteomes" id="UP000269669"/>
    </source>
</evidence>
<gene>
    <name evidence="3" type="ORF">EDE15_2895</name>
</gene>
<organism evidence="3 4">
    <name type="scientific">Edaphobacter aggregans</name>
    <dbReference type="NCBI Taxonomy" id="570835"/>
    <lineage>
        <taxon>Bacteria</taxon>
        <taxon>Pseudomonadati</taxon>
        <taxon>Acidobacteriota</taxon>
        <taxon>Terriglobia</taxon>
        <taxon>Terriglobales</taxon>
        <taxon>Acidobacteriaceae</taxon>
        <taxon>Edaphobacter</taxon>
    </lineage>
</organism>
<keyword evidence="3" id="KW-0121">Carboxypeptidase</keyword>
<dbReference type="AlphaFoldDB" id="A0A428MKX5"/>
<comment type="caution">
    <text evidence="3">The sequence shown here is derived from an EMBL/GenBank/DDBJ whole genome shotgun (WGS) entry which is preliminary data.</text>
</comment>
<reference evidence="3 4" key="1">
    <citation type="submission" date="2018-12" db="EMBL/GenBank/DDBJ databases">
        <title>Sequencing of bacterial isolates from soil warming experiment in Harvard Forest, Massachusetts, USA.</title>
        <authorList>
            <person name="Deangelis K."/>
        </authorList>
    </citation>
    <scope>NUCLEOTIDE SEQUENCE [LARGE SCALE GENOMIC DNA]</scope>
    <source>
        <strain evidence="3 4">EB153</strain>
    </source>
</reference>
<dbReference type="InterPro" id="IPR008969">
    <property type="entry name" value="CarboxyPept-like_regulatory"/>
</dbReference>
<dbReference type="RefSeq" id="WP_125485858.1">
    <property type="nucleotide sequence ID" value="NZ_RSDW01000001.1"/>
</dbReference>
<evidence type="ECO:0000259" key="2">
    <source>
        <dbReference type="Pfam" id="PF25183"/>
    </source>
</evidence>
<dbReference type="SUPFAM" id="SSF56935">
    <property type="entry name" value="Porins"/>
    <property type="match status" value="1"/>
</dbReference>
<evidence type="ECO:0000313" key="3">
    <source>
        <dbReference type="EMBL" id="RSL17363.1"/>
    </source>
</evidence>
<dbReference type="Pfam" id="PF13620">
    <property type="entry name" value="CarboxypepD_reg"/>
    <property type="match status" value="1"/>
</dbReference>